<feature type="compositionally biased region" description="Polar residues" evidence="10">
    <location>
        <begin position="221"/>
        <end position="230"/>
    </location>
</feature>
<evidence type="ECO:0000256" key="9">
    <source>
        <dbReference type="ARBA" id="ARBA00023284"/>
    </source>
</evidence>
<keyword evidence="7 11" id="KW-0472">Membrane</keyword>
<dbReference type="InterPro" id="IPR012932">
    <property type="entry name" value="VKOR"/>
</dbReference>
<comment type="similarity">
    <text evidence="2">Belongs to the VKOR family.</text>
</comment>
<comment type="caution">
    <text evidence="14">The sequence shown here is derived from an EMBL/GenBank/DDBJ whole genome shotgun (WGS) entry which is preliminary data.</text>
</comment>
<dbReference type="InterPro" id="IPR036249">
    <property type="entry name" value="Thioredoxin-like_sf"/>
</dbReference>
<feature type="chain" id="PRO_5022814679" evidence="12">
    <location>
        <begin position="22"/>
        <end position="478"/>
    </location>
</feature>
<dbReference type="RefSeq" id="WP_146584435.1">
    <property type="nucleotide sequence ID" value="NZ_SJPO01000002.1"/>
</dbReference>
<feature type="domain" description="Vitamin K epoxide reductase" evidence="13">
    <location>
        <begin position="5"/>
        <end position="140"/>
    </location>
</feature>
<evidence type="ECO:0000313" key="15">
    <source>
        <dbReference type="Proteomes" id="UP000318478"/>
    </source>
</evidence>
<evidence type="ECO:0000256" key="6">
    <source>
        <dbReference type="ARBA" id="ARBA00023002"/>
    </source>
</evidence>
<dbReference type="Pfam" id="PF07884">
    <property type="entry name" value="VKOR"/>
    <property type="match status" value="1"/>
</dbReference>
<dbReference type="SUPFAM" id="SSF52833">
    <property type="entry name" value="Thioredoxin-like"/>
    <property type="match status" value="1"/>
</dbReference>
<evidence type="ECO:0000256" key="3">
    <source>
        <dbReference type="ARBA" id="ARBA00022692"/>
    </source>
</evidence>
<organism evidence="14 15">
    <name type="scientific">Posidoniimonas polymericola</name>
    <dbReference type="NCBI Taxonomy" id="2528002"/>
    <lineage>
        <taxon>Bacteria</taxon>
        <taxon>Pseudomonadati</taxon>
        <taxon>Planctomycetota</taxon>
        <taxon>Planctomycetia</taxon>
        <taxon>Pirellulales</taxon>
        <taxon>Lacipirellulaceae</taxon>
        <taxon>Posidoniimonas</taxon>
    </lineage>
</organism>
<evidence type="ECO:0000256" key="2">
    <source>
        <dbReference type="ARBA" id="ARBA00006214"/>
    </source>
</evidence>
<keyword evidence="4" id="KW-0874">Quinone</keyword>
<dbReference type="GO" id="GO:0016491">
    <property type="term" value="F:oxidoreductase activity"/>
    <property type="evidence" value="ECO:0007669"/>
    <property type="project" value="UniProtKB-KW"/>
</dbReference>
<keyword evidence="9" id="KW-0676">Redox-active center</keyword>
<dbReference type="GO" id="GO:0016020">
    <property type="term" value="C:membrane"/>
    <property type="evidence" value="ECO:0007669"/>
    <property type="project" value="UniProtKB-SubCell"/>
</dbReference>
<gene>
    <name evidence="14" type="ORF">Pla123a_09700</name>
</gene>
<comment type="subcellular location">
    <subcellularLocation>
        <location evidence="1">Membrane</location>
        <topology evidence="1">Multi-pass membrane protein</topology>
    </subcellularLocation>
</comment>
<evidence type="ECO:0000256" key="1">
    <source>
        <dbReference type="ARBA" id="ARBA00004141"/>
    </source>
</evidence>
<evidence type="ECO:0000256" key="12">
    <source>
        <dbReference type="SAM" id="SignalP"/>
    </source>
</evidence>
<keyword evidence="5 11" id="KW-1133">Transmembrane helix</keyword>
<evidence type="ECO:0000256" key="7">
    <source>
        <dbReference type="ARBA" id="ARBA00023136"/>
    </source>
</evidence>
<dbReference type="SMART" id="SM00756">
    <property type="entry name" value="VKc"/>
    <property type="match status" value="1"/>
</dbReference>
<evidence type="ECO:0000256" key="4">
    <source>
        <dbReference type="ARBA" id="ARBA00022719"/>
    </source>
</evidence>
<dbReference type="EMBL" id="SJPO01000002">
    <property type="protein sequence ID" value="TWT78180.1"/>
    <property type="molecule type" value="Genomic_DNA"/>
</dbReference>
<evidence type="ECO:0000256" key="10">
    <source>
        <dbReference type="SAM" id="MobiDB-lite"/>
    </source>
</evidence>
<feature type="signal peptide" evidence="12">
    <location>
        <begin position="1"/>
        <end position="21"/>
    </location>
</feature>
<dbReference type="OrthoDB" id="9780147at2"/>
<keyword evidence="3 11" id="KW-0812">Transmembrane</keyword>
<accession>A0A5C5YTQ4</accession>
<keyword evidence="6" id="KW-0560">Oxidoreductase</keyword>
<proteinExistence type="inferred from homology"/>
<dbReference type="Gene3D" id="3.40.30.10">
    <property type="entry name" value="Glutaredoxin"/>
    <property type="match status" value="1"/>
</dbReference>
<dbReference type="PANTHER" id="PTHR34573">
    <property type="entry name" value="VKC DOMAIN-CONTAINING PROTEIN"/>
    <property type="match status" value="1"/>
</dbReference>
<keyword evidence="8" id="KW-1015">Disulfide bond</keyword>
<keyword evidence="15" id="KW-1185">Reference proteome</keyword>
<feature type="transmembrane region" description="Helical" evidence="11">
    <location>
        <begin position="179"/>
        <end position="200"/>
    </location>
</feature>
<dbReference type="InterPro" id="IPR038354">
    <property type="entry name" value="VKOR_sf"/>
</dbReference>
<feature type="transmembrane region" description="Helical" evidence="11">
    <location>
        <begin position="91"/>
        <end position="109"/>
    </location>
</feature>
<dbReference type="GO" id="GO:0048038">
    <property type="term" value="F:quinone binding"/>
    <property type="evidence" value="ECO:0007669"/>
    <property type="project" value="UniProtKB-KW"/>
</dbReference>
<protein>
    <submittedName>
        <fullName evidence="14">Vitamin K epoxide reductase family protein</fullName>
    </submittedName>
</protein>
<keyword evidence="12" id="KW-0732">Signal</keyword>
<dbReference type="Proteomes" id="UP000318478">
    <property type="component" value="Unassembled WGS sequence"/>
</dbReference>
<dbReference type="Gene3D" id="1.20.1440.130">
    <property type="entry name" value="VKOR domain"/>
    <property type="match status" value="1"/>
</dbReference>
<dbReference type="InterPro" id="IPR012336">
    <property type="entry name" value="Thioredoxin-like_fold"/>
</dbReference>
<evidence type="ECO:0000259" key="13">
    <source>
        <dbReference type="SMART" id="SM00756"/>
    </source>
</evidence>
<evidence type="ECO:0000256" key="5">
    <source>
        <dbReference type="ARBA" id="ARBA00022989"/>
    </source>
</evidence>
<evidence type="ECO:0000256" key="11">
    <source>
        <dbReference type="SAM" id="Phobius"/>
    </source>
</evidence>
<dbReference type="Pfam" id="PF13462">
    <property type="entry name" value="Thioredoxin_4"/>
    <property type="match status" value="1"/>
</dbReference>
<feature type="transmembrane region" description="Helical" evidence="11">
    <location>
        <begin position="115"/>
        <end position="140"/>
    </location>
</feature>
<evidence type="ECO:0000313" key="14">
    <source>
        <dbReference type="EMBL" id="TWT78180.1"/>
    </source>
</evidence>
<evidence type="ECO:0000256" key="8">
    <source>
        <dbReference type="ARBA" id="ARBA00023157"/>
    </source>
</evidence>
<dbReference type="PANTHER" id="PTHR34573:SF1">
    <property type="entry name" value="VITAMIN K EPOXIDE REDUCTASE DOMAIN-CONTAINING PROTEIN"/>
    <property type="match status" value="1"/>
</dbReference>
<feature type="transmembrane region" description="Helical" evidence="11">
    <location>
        <begin position="58"/>
        <end position="79"/>
    </location>
</feature>
<sequence length="478" mass="50450" precursor="true">MRQKRVPLAILMSLLALTAAAVSTYLAWKTITAGPVAGCGAASGAACDDILASRWSKWFGLPVSALAAVVYVGIAAAAWPVALRSGAAARGVLTGLIVLAVGAGLWFVGVQVVALGAFCPWCLTVHACSLLIAGTAIGLLRQPDEDDDRQAAASLINATVPGARRSTPRSTAVGPRTGGPLVGAAVAAVCLAALAAGQLLSKAPTPELAEISFDPAGQGAAGQQSDNQPAQEEAAESDDPLLSDPILEDSMLNDGPRELAPIELDANTAEDPNTGLPPLALDGRTLRFKGLAKPVDVDQMPLIGSPDAKHVGVEVVDYACPHCRELHHFISTEIERRDGDLAFVVHHLPLNSDCNPNVDPKIKPSKNLRYSCEFARLAISVWLRKPEEFQAYHYWLMEGEEPPRITKARVRATEIIGDEVLVGAELRGQVAERIRAQCQALTSLSGGLPVMLFQDSAVQGVPKNEQIFTDLLDKTFGP</sequence>
<feature type="region of interest" description="Disordered" evidence="10">
    <location>
        <begin position="213"/>
        <end position="254"/>
    </location>
</feature>
<dbReference type="CDD" id="cd10546">
    <property type="entry name" value="VKOR"/>
    <property type="match status" value="1"/>
</dbReference>
<dbReference type="AlphaFoldDB" id="A0A5C5YTQ4"/>
<name>A0A5C5YTQ4_9BACT</name>
<reference evidence="14 15" key="1">
    <citation type="submission" date="2019-02" db="EMBL/GenBank/DDBJ databases">
        <title>Deep-cultivation of Planctomycetes and their phenomic and genomic characterization uncovers novel biology.</title>
        <authorList>
            <person name="Wiegand S."/>
            <person name="Jogler M."/>
            <person name="Boedeker C."/>
            <person name="Pinto D."/>
            <person name="Vollmers J."/>
            <person name="Rivas-Marin E."/>
            <person name="Kohn T."/>
            <person name="Peeters S.H."/>
            <person name="Heuer A."/>
            <person name="Rast P."/>
            <person name="Oberbeckmann S."/>
            <person name="Bunk B."/>
            <person name="Jeske O."/>
            <person name="Meyerdierks A."/>
            <person name="Storesund J.E."/>
            <person name="Kallscheuer N."/>
            <person name="Luecker S."/>
            <person name="Lage O.M."/>
            <person name="Pohl T."/>
            <person name="Merkel B.J."/>
            <person name="Hornburger P."/>
            <person name="Mueller R.-W."/>
            <person name="Bruemmer F."/>
            <person name="Labrenz M."/>
            <person name="Spormann A.M."/>
            <person name="Op Den Camp H."/>
            <person name="Overmann J."/>
            <person name="Amann R."/>
            <person name="Jetten M.S.M."/>
            <person name="Mascher T."/>
            <person name="Medema M.H."/>
            <person name="Devos D.P."/>
            <person name="Kaster A.-K."/>
            <person name="Ovreas L."/>
            <person name="Rohde M."/>
            <person name="Galperin M.Y."/>
            <person name="Jogler C."/>
        </authorList>
    </citation>
    <scope>NUCLEOTIDE SEQUENCE [LARGE SCALE GENOMIC DNA]</scope>
    <source>
        <strain evidence="14 15">Pla123a</strain>
    </source>
</reference>